<comment type="catalytic activity">
    <reaction evidence="8">
        <text>a thioglucoside + H2O = a sugar + a thiol.</text>
        <dbReference type="EC" id="3.2.1.147"/>
    </reaction>
</comment>
<dbReference type="Gene3D" id="3.20.20.80">
    <property type="entry name" value="Glycosidases"/>
    <property type="match status" value="1"/>
</dbReference>
<dbReference type="Proteomes" id="UP000266723">
    <property type="component" value="Unassembled WGS sequence"/>
</dbReference>
<evidence type="ECO:0000256" key="2">
    <source>
        <dbReference type="ARBA" id="ARBA00004116"/>
    </source>
</evidence>
<dbReference type="EC" id="3.2.1.147" evidence="4"/>
<comment type="caution">
    <text evidence="10">The sequence shown here is derived from an EMBL/GenBank/DDBJ whole genome shotgun (WGS) entry which is preliminary data.</text>
</comment>
<dbReference type="Pfam" id="PF00232">
    <property type="entry name" value="Glyco_hydro_1"/>
    <property type="match status" value="1"/>
</dbReference>
<dbReference type="PANTHER" id="PTHR10353">
    <property type="entry name" value="GLYCOSYL HYDROLASE"/>
    <property type="match status" value="1"/>
</dbReference>
<comment type="similarity">
    <text evidence="3 9">Belongs to the glycosyl hydrolase 1 family.</text>
</comment>
<proteinExistence type="inferred from homology"/>
<dbReference type="SUPFAM" id="SSF51445">
    <property type="entry name" value="(Trans)glycosidases"/>
    <property type="match status" value="1"/>
</dbReference>
<evidence type="ECO:0000256" key="4">
    <source>
        <dbReference type="ARBA" id="ARBA00012250"/>
    </source>
</evidence>
<dbReference type="PRINTS" id="PR00131">
    <property type="entry name" value="GLHYDRLASE1"/>
</dbReference>
<name>A0ABQ7D5C7_BRACR</name>
<dbReference type="InterPro" id="IPR017853">
    <property type="entry name" value="GH"/>
</dbReference>
<evidence type="ECO:0000256" key="8">
    <source>
        <dbReference type="ARBA" id="ARBA00034026"/>
    </source>
</evidence>
<evidence type="ECO:0000256" key="1">
    <source>
        <dbReference type="ARBA" id="ARBA00003014"/>
    </source>
</evidence>
<evidence type="ECO:0000256" key="7">
    <source>
        <dbReference type="ARBA" id="ARBA00032797"/>
    </source>
</evidence>
<evidence type="ECO:0000256" key="6">
    <source>
        <dbReference type="ARBA" id="ARBA00032643"/>
    </source>
</evidence>
<dbReference type="InterPro" id="IPR001360">
    <property type="entry name" value="Glyco_hydro_1"/>
</dbReference>
<dbReference type="EMBL" id="QGKV02000759">
    <property type="protein sequence ID" value="KAF3566224.1"/>
    <property type="molecule type" value="Genomic_DNA"/>
</dbReference>
<organism evidence="10 11">
    <name type="scientific">Brassica cretica</name>
    <name type="common">Mustard</name>
    <dbReference type="NCBI Taxonomy" id="69181"/>
    <lineage>
        <taxon>Eukaryota</taxon>
        <taxon>Viridiplantae</taxon>
        <taxon>Streptophyta</taxon>
        <taxon>Embryophyta</taxon>
        <taxon>Tracheophyta</taxon>
        <taxon>Spermatophyta</taxon>
        <taxon>Magnoliopsida</taxon>
        <taxon>eudicotyledons</taxon>
        <taxon>Gunneridae</taxon>
        <taxon>Pentapetalae</taxon>
        <taxon>rosids</taxon>
        <taxon>malvids</taxon>
        <taxon>Brassicales</taxon>
        <taxon>Brassicaceae</taxon>
        <taxon>Brassiceae</taxon>
        <taxon>Brassica</taxon>
    </lineage>
</organism>
<keyword evidence="5" id="KW-0926">Vacuole</keyword>
<dbReference type="PANTHER" id="PTHR10353:SF285">
    <property type="entry name" value="THIOGLUCOSIDASE"/>
    <property type="match status" value="1"/>
</dbReference>
<evidence type="ECO:0000313" key="11">
    <source>
        <dbReference type="Proteomes" id="UP000266723"/>
    </source>
</evidence>
<accession>A0ABQ7D5C7</accession>
<evidence type="ECO:0000256" key="9">
    <source>
        <dbReference type="RuleBase" id="RU003690"/>
    </source>
</evidence>
<reference evidence="10 11" key="1">
    <citation type="journal article" date="2020" name="BMC Genomics">
        <title>Intraspecific diversification of the crop wild relative Brassica cretica Lam. using demographic model selection.</title>
        <authorList>
            <person name="Kioukis A."/>
            <person name="Michalopoulou V.A."/>
            <person name="Briers L."/>
            <person name="Pirintsos S."/>
            <person name="Studholme D.J."/>
            <person name="Pavlidis P."/>
            <person name="Sarris P.F."/>
        </authorList>
    </citation>
    <scope>NUCLEOTIDE SEQUENCE [LARGE SCALE GENOMIC DNA]</scope>
    <source>
        <strain evidence="11">cv. PFS-1207/04</strain>
    </source>
</reference>
<evidence type="ECO:0000313" key="10">
    <source>
        <dbReference type="EMBL" id="KAF3566224.1"/>
    </source>
</evidence>
<protein>
    <recommendedName>
        <fullName evidence="4">thioglucosidase</fullName>
        <ecNumber evidence="4">3.2.1.147</ecNumber>
    </recommendedName>
    <alternativeName>
        <fullName evidence="6">Sinigrinase</fullName>
    </alternativeName>
    <alternativeName>
        <fullName evidence="7">Thioglucosidase</fullName>
    </alternativeName>
</protein>
<keyword evidence="11" id="KW-1185">Reference proteome</keyword>
<evidence type="ECO:0000256" key="5">
    <source>
        <dbReference type="ARBA" id="ARBA00022554"/>
    </source>
</evidence>
<gene>
    <name evidence="10" type="ORF">DY000_02012980</name>
</gene>
<evidence type="ECO:0000256" key="3">
    <source>
        <dbReference type="ARBA" id="ARBA00010838"/>
    </source>
</evidence>
<comment type="function">
    <text evidence="1">Degradation of glucosinolates (glucose residue linked by a thioglucoside bound to an amino acid derivative) to glucose, sulfate and any of the products: thiocyanates, isothiocyanates, nitriles, epithionitriles or oxazolidine-2-thiones.</text>
</comment>
<comment type="subcellular location">
    <subcellularLocation>
        <location evidence="2">Vacuole</location>
    </subcellularLocation>
</comment>
<sequence length="277" mass="31470">MCLISFADVFACSSFRSFIQLFLNLMFEWFVAICSLSTTEGSDRVLVSHLLHQRHLLVTPLSSPTPSFPGNFGNVEGAAHEDGRGPSIWDTFSENLMFERFVAIRSLSTTERSDRVLVSHLLHQRHLLVTPLSSPTQSFPGERNGVPIGPKAASDWLLIYPKGIRDLVLYAKYKFKDPVMYITENGRDEASTGKVFLKDGDRIDYYARHLEMVKDAISVGANVKGFFAWSLLDNFEWAMGYTVRFGLVYVDFKDGCKRYPKKSAQWFRKLLNGKKSM</sequence>